<evidence type="ECO:0000256" key="1">
    <source>
        <dbReference type="ARBA" id="ARBA00023125"/>
    </source>
</evidence>
<dbReference type="Pfam" id="PF00440">
    <property type="entry name" value="TetR_N"/>
    <property type="match status" value="1"/>
</dbReference>
<feature type="domain" description="HTH tetR-type" evidence="4">
    <location>
        <begin position="130"/>
        <end position="189"/>
    </location>
</feature>
<dbReference type="PROSITE" id="PS50977">
    <property type="entry name" value="HTH_TETR_2"/>
    <property type="match status" value="1"/>
</dbReference>
<dbReference type="GO" id="GO:0000976">
    <property type="term" value="F:transcription cis-regulatory region binding"/>
    <property type="evidence" value="ECO:0007669"/>
    <property type="project" value="TreeGrafter"/>
</dbReference>
<dbReference type="Gene3D" id="1.10.357.10">
    <property type="entry name" value="Tetracycline Repressor, domain 2"/>
    <property type="match status" value="1"/>
</dbReference>
<gene>
    <name evidence="5" type="ORF">EXJ73_19180</name>
</gene>
<organism evidence="5 6">
    <name type="scientific">Pelomonas aquatica</name>
    <dbReference type="NCBI Taxonomy" id="431058"/>
    <lineage>
        <taxon>Bacteria</taxon>
        <taxon>Pseudomonadati</taxon>
        <taxon>Pseudomonadota</taxon>
        <taxon>Betaproteobacteria</taxon>
        <taxon>Burkholderiales</taxon>
        <taxon>Sphaerotilaceae</taxon>
        <taxon>Roseateles</taxon>
    </lineage>
</organism>
<dbReference type="InterPro" id="IPR001647">
    <property type="entry name" value="HTH_TetR"/>
</dbReference>
<dbReference type="GO" id="GO:0003700">
    <property type="term" value="F:DNA-binding transcription factor activity"/>
    <property type="evidence" value="ECO:0007669"/>
    <property type="project" value="TreeGrafter"/>
</dbReference>
<feature type="region of interest" description="Disordered" evidence="3">
    <location>
        <begin position="91"/>
        <end position="114"/>
    </location>
</feature>
<sequence>MAQPVVSFDASLVYRPIKINIQAAVETRKYGRMHNNKSSASGEPEAGGRCPTPPTHKGLAFTGCPLKPLSAMSGAHRAVAETGRMLFHRPATRAPSGHRTQDMTKPAGPDHEADDAAAAVPSGVRAAQSERRRADILKASADVLAEGYADFSLRKVAAAAGVRLNTVQHHFGDLDSLVLATVESLLGRFLPRMRQLAAGQYDSPSDDLMVFLDEAWVAIRDTNIRTFSIEVWAMGLHRPSIGQLVRQLYTEYRNSVAAIVHRVNPGLTDTELQTLAMLICSWTEGAMVTSHWSDGEAPSLSFVSLRMKAACLALIAPAENADQRRLARQA</sequence>
<keyword evidence="6" id="KW-1185">Reference proteome</keyword>
<accession>A0A9X4LKL8</accession>
<protein>
    <submittedName>
        <fullName evidence="5">TetR/AcrR family transcriptional regulator</fullName>
    </submittedName>
</protein>
<dbReference type="EMBL" id="SGUG01000036">
    <property type="protein sequence ID" value="MDG0864589.1"/>
    <property type="molecule type" value="Genomic_DNA"/>
</dbReference>
<evidence type="ECO:0000313" key="6">
    <source>
        <dbReference type="Proteomes" id="UP001152766"/>
    </source>
</evidence>
<dbReference type="SUPFAM" id="SSF46689">
    <property type="entry name" value="Homeodomain-like"/>
    <property type="match status" value="1"/>
</dbReference>
<dbReference type="Proteomes" id="UP001152766">
    <property type="component" value="Unassembled WGS sequence"/>
</dbReference>
<dbReference type="InterPro" id="IPR009057">
    <property type="entry name" value="Homeodomain-like_sf"/>
</dbReference>
<evidence type="ECO:0000256" key="2">
    <source>
        <dbReference type="PROSITE-ProRule" id="PRU00335"/>
    </source>
</evidence>
<dbReference type="PANTHER" id="PTHR30055">
    <property type="entry name" value="HTH-TYPE TRANSCRIPTIONAL REGULATOR RUTR"/>
    <property type="match status" value="1"/>
</dbReference>
<keyword evidence="1 2" id="KW-0238">DNA-binding</keyword>
<dbReference type="AlphaFoldDB" id="A0A9X4LKL8"/>
<evidence type="ECO:0000313" key="5">
    <source>
        <dbReference type="EMBL" id="MDG0864589.1"/>
    </source>
</evidence>
<dbReference type="PANTHER" id="PTHR30055:SF209">
    <property type="entry name" value="POSSIBLE TRANSCRIPTIONAL REGULATORY PROTEIN (PROBABLY TETR-FAMILY)"/>
    <property type="match status" value="1"/>
</dbReference>
<proteinExistence type="predicted"/>
<name>A0A9X4LKL8_9BURK</name>
<evidence type="ECO:0000256" key="3">
    <source>
        <dbReference type="SAM" id="MobiDB-lite"/>
    </source>
</evidence>
<feature type="DNA-binding region" description="H-T-H motif" evidence="2">
    <location>
        <begin position="152"/>
        <end position="171"/>
    </location>
</feature>
<feature type="region of interest" description="Disordered" evidence="3">
    <location>
        <begin position="32"/>
        <end position="54"/>
    </location>
</feature>
<evidence type="ECO:0000259" key="4">
    <source>
        <dbReference type="PROSITE" id="PS50977"/>
    </source>
</evidence>
<dbReference type="InterPro" id="IPR050109">
    <property type="entry name" value="HTH-type_TetR-like_transc_reg"/>
</dbReference>
<reference evidence="5" key="1">
    <citation type="submission" date="2019-02" db="EMBL/GenBank/DDBJ databases">
        <title>Draft genome of the type strain Pelomonas aquatica CCUG 52575T.</title>
        <authorList>
            <person name="Gomila M."/>
            <person name="Lalucat J."/>
        </authorList>
    </citation>
    <scope>NUCLEOTIDE SEQUENCE</scope>
    <source>
        <strain evidence="5">CCUG 52575</strain>
    </source>
</reference>
<comment type="caution">
    <text evidence="5">The sequence shown here is derived from an EMBL/GenBank/DDBJ whole genome shotgun (WGS) entry which is preliminary data.</text>
</comment>